<dbReference type="Proteomes" id="UP000004208">
    <property type="component" value="Unassembled WGS sequence"/>
</dbReference>
<organism evidence="2 3">
    <name type="scientific">Corynebacterium genitalium ATCC 33030</name>
    <dbReference type="NCBI Taxonomy" id="585529"/>
    <lineage>
        <taxon>Bacteria</taxon>
        <taxon>Bacillati</taxon>
        <taxon>Actinomycetota</taxon>
        <taxon>Actinomycetes</taxon>
        <taxon>Mycobacteriales</taxon>
        <taxon>Corynebacteriaceae</taxon>
        <taxon>Corynebacterium</taxon>
    </lineage>
</organism>
<reference evidence="2" key="1">
    <citation type="submission" date="2010-06" db="EMBL/GenBank/DDBJ databases">
        <authorList>
            <person name="Muzny D."/>
            <person name="Qin X."/>
            <person name="Buhay C."/>
            <person name="Dugan-Rocha S."/>
            <person name="Ding Y."/>
            <person name="Chen G."/>
            <person name="Hawes A."/>
            <person name="Holder M."/>
            <person name="Jhangiani S."/>
            <person name="Johnson A."/>
            <person name="Khan Z."/>
            <person name="Li Z."/>
            <person name="Liu W."/>
            <person name="Liu X."/>
            <person name="Perez L."/>
            <person name="Shen H."/>
            <person name="Wang Q."/>
            <person name="Watt J."/>
            <person name="Xi L."/>
            <person name="Xin Y."/>
            <person name="Zhou J."/>
            <person name="Deng J."/>
            <person name="Jiang H."/>
            <person name="Liu Y."/>
            <person name="Qu J."/>
            <person name="Song X.-Z."/>
            <person name="Zhang L."/>
            <person name="Villasana D."/>
            <person name="Johnson A."/>
            <person name="Liu J."/>
            <person name="Liyanage D."/>
            <person name="Lorensuhewa L."/>
            <person name="Robinson T."/>
            <person name="Song A."/>
            <person name="Song B.-B."/>
            <person name="Dinh H."/>
            <person name="Thornton R."/>
            <person name="Coyle M."/>
            <person name="Francisco L."/>
            <person name="Jackson L."/>
            <person name="Javaid M."/>
            <person name="Korchina V."/>
            <person name="Kovar C."/>
            <person name="Mata R."/>
            <person name="Mathew T."/>
            <person name="Ngo R."/>
            <person name="Nguyen L."/>
            <person name="Nguyen N."/>
            <person name="Okwuonu G."/>
            <person name="Ongeri F."/>
            <person name="Pham C."/>
            <person name="Simmons D."/>
            <person name="Wilczek-Boney K."/>
            <person name="Hale W."/>
            <person name="Jakkamsetti A."/>
            <person name="Pham P."/>
            <person name="Ruth R."/>
            <person name="San Lucas F."/>
            <person name="Warren J."/>
            <person name="Zhang J."/>
            <person name="Zhao Z."/>
            <person name="Zhou C."/>
            <person name="Zhu D."/>
            <person name="Lee S."/>
            <person name="Bess C."/>
            <person name="Blankenburg K."/>
            <person name="Forbes L."/>
            <person name="Fu Q."/>
            <person name="Gubbala S."/>
            <person name="Hirani K."/>
            <person name="Jayaseelan J.C."/>
            <person name="Lara F."/>
            <person name="Munidasa M."/>
            <person name="Palculict T."/>
            <person name="Patil S."/>
            <person name="Pu L.-L."/>
            <person name="Saada N."/>
            <person name="Tang L."/>
            <person name="Weissenberger G."/>
            <person name="Zhu Y."/>
            <person name="Hemphill L."/>
            <person name="Shang Y."/>
            <person name="Youmans B."/>
            <person name="Ayvaz T."/>
            <person name="Ross M."/>
            <person name="Santibanez J."/>
            <person name="Aqrawi P."/>
            <person name="Gross S."/>
            <person name="Joshi V."/>
            <person name="Fowler G."/>
            <person name="Nazareth L."/>
            <person name="Reid J."/>
            <person name="Worley K."/>
            <person name="Petrosino J."/>
            <person name="Highlander S."/>
            <person name="Gibbs R."/>
        </authorList>
    </citation>
    <scope>NUCLEOTIDE SEQUENCE [LARGE SCALE GENOMIC DNA]</scope>
    <source>
        <strain evidence="2">ATCC 33030</strain>
    </source>
</reference>
<dbReference type="HOGENOM" id="CLU_2805153_0_0_11"/>
<keyword evidence="3" id="KW-1185">Reference proteome</keyword>
<gene>
    <name evidence="2" type="ORF">HMPREF0291_11018</name>
</gene>
<comment type="caution">
    <text evidence="2">The sequence shown here is derived from an EMBL/GenBank/DDBJ whole genome shotgun (WGS) entry which is preliminary data.</text>
</comment>
<sequence>MQGPIAITTHNIDRRHTNSSRRAALAPTCHEADINRVPSRYRIVTIHSPTHADPSIHRVQHPSAFQL</sequence>
<evidence type="ECO:0000313" key="3">
    <source>
        <dbReference type="Proteomes" id="UP000004208"/>
    </source>
</evidence>
<name>D7WC09_9CORY</name>
<protein>
    <submittedName>
        <fullName evidence="2">Uncharacterized protein</fullName>
    </submittedName>
</protein>
<dbReference type="EMBL" id="ACLJ02000002">
    <property type="protein sequence ID" value="EFK54638.1"/>
    <property type="molecule type" value="Genomic_DNA"/>
</dbReference>
<dbReference type="STRING" id="585529.HMPREF0291_11018"/>
<feature type="region of interest" description="Disordered" evidence="1">
    <location>
        <begin position="1"/>
        <end position="23"/>
    </location>
</feature>
<evidence type="ECO:0000313" key="2">
    <source>
        <dbReference type="EMBL" id="EFK54638.1"/>
    </source>
</evidence>
<dbReference type="AlphaFoldDB" id="D7WC09"/>
<accession>D7WC09</accession>
<evidence type="ECO:0000256" key="1">
    <source>
        <dbReference type="SAM" id="MobiDB-lite"/>
    </source>
</evidence>
<proteinExistence type="predicted"/>